<evidence type="ECO:0000313" key="2">
    <source>
        <dbReference type="EMBL" id="KAJ7719748.1"/>
    </source>
</evidence>
<dbReference type="Proteomes" id="UP001215598">
    <property type="component" value="Unassembled WGS sequence"/>
</dbReference>
<name>A0AAD7HFR2_9AGAR</name>
<evidence type="ECO:0000313" key="3">
    <source>
        <dbReference type="Proteomes" id="UP001215598"/>
    </source>
</evidence>
<gene>
    <name evidence="2" type="ORF">B0H16DRAFT_1700177</name>
</gene>
<sequence>MYGNRDWTAQVLITGRSMDRDKRPNFDIHCSRTPDTMVTNVEEARRPRPADMGSWARRAAPGAGAGVMAEEREATCGRWWCQERRPREEEEATGGSMGGEDEHDCVRRGVSTPGVEAAGQETIGEGAQPAGRPRELRHERGTRWPDSVHGLCGGGGCRGHLRETKDVEENSKPLTGAPRDARTHNPYPCRVCIRYRACSQVHAYQDGEGRGGGAEGSTESWRPRPRIAQFKTPYVSSVSVVPPSSSAGGAEDAEAARVKFLPTPVGPKLGQTDLEDSMRSRGVISPRKQAKVLSHARPGLRAECQRSG</sequence>
<protein>
    <submittedName>
        <fullName evidence="2">Uncharacterized protein</fullName>
    </submittedName>
</protein>
<evidence type="ECO:0000256" key="1">
    <source>
        <dbReference type="SAM" id="MobiDB-lite"/>
    </source>
</evidence>
<keyword evidence="3" id="KW-1185">Reference proteome</keyword>
<reference evidence="2" key="1">
    <citation type="submission" date="2023-03" db="EMBL/GenBank/DDBJ databases">
        <title>Massive genome expansion in bonnet fungi (Mycena s.s.) driven by repeated elements and novel gene families across ecological guilds.</title>
        <authorList>
            <consortium name="Lawrence Berkeley National Laboratory"/>
            <person name="Harder C.B."/>
            <person name="Miyauchi S."/>
            <person name="Viragh M."/>
            <person name="Kuo A."/>
            <person name="Thoen E."/>
            <person name="Andreopoulos B."/>
            <person name="Lu D."/>
            <person name="Skrede I."/>
            <person name="Drula E."/>
            <person name="Henrissat B."/>
            <person name="Morin E."/>
            <person name="Kohler A."/>
            <person name="Barry K."/>
            <person name="LaButti K."/>
            <person name="Morin E."/>
            <person name="Salamov A."/>
            <person name="Lipzen A."/>
            <person name="Mereny Z."/>
            <person name="Hegedus B."/>
            <person name="Baldrian P."/>
            <person name="Stursova M."/>
            <person name="Weitz H."/>
            <person name="Taylor A."/>
            <person name="Grigoriev I.V."/>
            <person name="Nagy L.G."/>
            <person name="Martin F."/>
            <person name="Kauserud H."/>
        </authorList>
    </citation>
    <scope>NUCLEOTIDE SEQUENCE</scope>
    <source>
        <strain evidence="2">CBHHK182m</strain>
    </source>
</reference>
<feature type="region of interest" description="Disordered" evidence="1">
    <location>
        <begin position="263"/>
        <end position="308"/>
    </location>
</feature>
<feature type="region of interest" description="Disordered" evidence="1">
    <location>
        <begin position="85"/>
        <end position="105"/>
    </location>
</feature>
<organism evidence="2 3">
    <name type="scientific">Mycena metata</name>
    <dbReference type="NCBI Taxonomy" id="1033252"/>
    <lineage>
        <taxon>Eukaryota</taxon>
        <taxon>Fungi</taxon>
        <taxon>Dikarya</taxon>
        <taxon>Basidiomycota</taxon>
        <taxon>Agaricomycotina</taxon>
        <taxon>Agaricomycetes</taxon>
        <taxon>Agaricomycetidae</taxon>
        <taxon>Agaricales</taxon>
        <taxon>Marasmiineae</taxon>
        <taxon>Mycenaceae</taxon>
        <taxon>Mycena</taxon>
    </lineage>
</organism>
<dbReference type="EMBL" id="JARKIB010000248">
    <property type="protein sequence ID" value="KAJ7719748.1"/>
    <property type="molecule type" value="Genomic_DNA"/>
</dbReference>
<dbReference type="AlphaFoldDB" id="A0AAD7HFR2"/>
<accession>A0AAD7HFR2</accession>
<comment type="caution">
    <text evidence="2">The sequence shown here is derived from an EMBL/GenBank/DDBJ whole genome shotgun (WGS) entry which is preliminary data.</text>
</comment>
<proteinExistence type="predicted"/>